<organism evidence="1 2">
    <name type="scientific">Melastoma candidum</name>
    <dbReference type="NCBI Taxonomy" id="119954"/>
    <lineage>
        <taxon>Eukaryota</taxon>
        <taxon>Viridiplantae</taxon>
        <taxon>Streptophyta</taxon>
        <taxon>Embryophyta</taxon>
        <taxon>Tracheophyta</taxon>
        <taxon>Spermatophyta</taxon>
        <taxon>Magnoliopsida</taxon>
        <taxon>eudicotyledons</taxon>
        <taxon>Gunneridae</taxon>
        <taxon>Pentapetalae</taxon>
        <taxon>rosids</taxon>
        <taxon>malvids</taxon>
        <taxon>Myrtales</taxon>
        <taxon>Melastomataceae</taxon>
        <taxon>Melastomatoideae</taxon>
        <taxon>Melastomateae</taxon>
        <taxon>Melastoma</taxon>
    </lineage>
</organism>
<gene>
    <name evidence="1" type="ORF">MLD38_036816</name>
</gene>
<reference evidence="2" key="1">
    <citation type="journal article" date="2023" name="Front. Plant Sci.">
        <title>Chromosomal-level genome assembly of Melastoma candidum provides insights into trichome evolution.</title>
        <authorList>
            <person name="Zhong Y."/>
            <person name="Wu W."/>
            <person name="Sun C."/>
            <person name="Zou P."/>
            <person name="Liu Y."/>
            <person name="Dai S."/>
            <person name="Zhou R."/>
        </authorList>
    </citation>
    <scope>NUCLEOTIDE SEQUENCE [LARGE SCALE GENOMIC DNA]</scope>
</reference>
<name>A0ACB9LLD7_9MYRT</name>
<sequence length="525" mass="59097">MKKAKMEITEECSGKKEAILWFDNCHLRFSNWTVLGEVLQNVTNTTISSSNLYATSETALPALPTKLYTFAQCIPYLSETECSRCLNPAVKNLVDNFKGEAGMRVFQPSCVVRFATYSFIGNPQPYGENNQEVQLLDLGDGIAGPTSYDLQGEKTLSSQDVLMMWLSMIRAATNNFSDENKLEQGGFGPVYKGVLTDGKEVAIKRLSRSSAQGLMELRNEVVLIARLQHRNLVRLLGFCLEQHEMMLVYEYMPNKSLHFFLFDKSISGSLDWQKRFSIIGGIACGLLYLHEDSRLRIIHRDLKASNILLDHEMNPKISDFGMARIFGIKPRRGCHESSRWNLVCLIFLLLTYHHQAFVRLPTYSFLWSMLHSGYMAPEYAMGGFFSVKSDVFSFEVLLLEIVNGKKNSNFHLHEHGESLLTFTWKRWNGGREPDLIDGSIKEACDRDQVLKCIQVGLLCVQEDPADRPSMSLVIQILGGDSIKLPEPSQPAFSVGRPPVSEVDSGLPLDKSSTAMEMTISTVCPR</sequence>
<keyword evidence="2" id="KW-1185">Reference proteome</keyword>
<protein>
    <submittedName>
        <fullName evidence="1">Uncharacterized protein</fullName>
    </submittedName>
</protein>
<dbReference type="EMBL" id="CM042890">
    <property type="protein sequence ID" value="KAI4311954.1"/>
    <property type="molecule type" value="Genomic_DNA"/>
</dbReference>
<evidence type="ECO:0000313" key="1">
    <source>
        <dbReference type="EMBL" id="KAI4311954.1"/>
    </source>
</evidence>
<evidence type="ECO:0000313" key="2">
    <source>
        <dbReference type="Proteomes" id="UP001057402"/>
    </source>
</evidence>
<dbReference type="Proteomes" id="UP001057402">
    <property type="component" value="Chromosome 11"/>
</dbReference>
<accession>A0ACB9LLD7</accession>
<proteinExistence type="predicted"/>
<comment type="caution">
    <text evidence="1">The sequence shown here is derived from an EMBL/GenBank/DDBJ whole genome shotgun (WGS) entry which is preliminary data.</text>
</comment>